<dbReference type="Proteomes" id="UP000616151">
    <property type="component" value="Unassembled WGS sequence"/>
</dbReference>
<proteinExistence type="predicted"/>
<organism evidence="1 2">
    <name type="scientific">Taklimakanibacter albus</name>
    <dbReference type="NCBI Taxonomy" id="2800327"/>
    <lineage>
        <taxon>Bacteria</taxon>
        <taxon>Pseudomonadati</taxon>
        <taxon>Pseudomonadota</taxon>
        <taxon>Alphaproteobacteria</taxon>
        <taxon>Hyphomicrobiales</taxon>
        <taxon>Aestuariivirgaceae</taxon>
        <taxon>Taklimakanibacter</taxon>
    </lineage>
</organism>
<comment type="caution">
    <text evidence="1">The sequence shown here is derived from an EMBL/GenBank/DDBJ whole genome shotgun (WGS) entry which is preliminary data.</text>
</comment>
<gene>
    <name evidence="1" type="ORF">JHL16_05005</name>
</gene>
<protein>
    <submittedName>
        <fullName evidence="1">Amino acid ABC transporter permease</fullName>
    </submittedName>
</protein>
<reference evidence="1" key="1">
    <citation type="submission" date="2021-01" db="EMBL/GenBank/DDBJ databases">
        <authorList>
            <person name="Sun Q."/>
        </authorList>
    </citation>
    <scope>NUCLEOTIDE SEQUENCE</scope>
    <source>
        <strain evidence="1">YIM B02566</strain>
    </source>
</reference>
<accession>A0ACC5QZS3</accession>
<dbReference type="EMBL" id="JAENHL010000006">
    <property type="protein sequence ID" value="MBK1865701.1"/>
    <property type="molecule type" value="Genomic_DNA"/>
</dbReference>
<evidence type="ECO:0000313" key="1">
    <source>
        <dbReference type="EMBL" id="MBK1865701.1"/>
    </source>
</evidence>
<evidence type="ECO:0000313" key="2">
    <source>
        <dbReference type="Proteomes" id="UP000616151"/>
    </source>
</evidence>
<name>A0ACC5QZS3_9HYPH</name>
<sequence>MSFDINVILDNWHYFAIGLGKTILICCISLPIGFALGALLALIRLRGGRVLNGIALAYIEIIRNIPFLVQVFLLFFALPFAGIRLSPMTAGIIALSSYAAAYFSEIVRGGIVSIAKGQGEAARALGLTYTQTFWKVLFPQIVGYVLPASTNLTITLIKESAALSIITVGELTYMAQDVIGRTYAPAEVFALLALLYWGLTAFLAALASRLETYLQPYRGLTRSASPQPARPQ</sequence>
<keyword evidence="2" id="KW-1185">Reference proteome</keyword>